<protein>
    <submittedName>
        <fullName evidence="1">Uncharacterized protein</fullName>
    </submittedName>
</protein>
<dbReference type="OrthoDB" id="4827677at2759"/>
<evidence type="ECO:0000313" key="1">
    <source>
        <dbReference type="EMBL" id="OHF04521.1"/>
    </source>
</evidence>
<gene>
    <name evidence="1" type="ORF">CORC01_00373</name>
</gene>
<dbReference type="RefSeq" id="XP_022481655.1">
    <property type="nucleotide sequence ID" value="XM_022612030.1"/>
</dbReference>
<dbReference type="GeneID" id="34553540"/>
<keyword evidence="2" id="KW-1185">Reference proteome</keyword>
<organism evidence="1 2">
    <name type="scientific">Colletotrichum orchidophilum</name>
    <dbReference type="NCBI Taxonomy" id="1209926"/>
    <lineage>
        <taxon>Eukaryota</taxon>
        <taxon>Fungi</taxon>
        <taxon>Dikarya</taxon>
        <taxon>Ascomycota</taxon>
        <taxon>Pezizomycotina</taxon>
        <taxon>Sordariomycetes</taxon>
        <taxon>Hypocreomycetidae</taxon>
        <taxon>Glomerellales</taxon>
        <taxon>Glomerellaceae</taxon>
        <taxon>Colletotrichum</taxon>
    </lineage>
</organism>
<dbReference type="Proteomes" id="UP000176998">
    <property type="component" value="Unassembled WGS sequence"/>
</dbReference>
<dbReference type="AlphaFoldDB" id="A0A1G4BT07"/>
<sequence length="287" mass="32933">MSHSKNLTLAGPSRRLPYEVFLDIIEVLIAEAVDSVEPLTYILEYSYESEAKIIINDANYSPYINGTSQRARFRQIRNILQINAKIRSMVHNHFRRMPMASRLPMIIRRGFGSFPVLGWVCPKIDVFTCFTWSLHAAHLLAAIQLPTPKGNEIVQNITVFDGFTLTRFFEMGHEDLVNTLASLPNLRKIIINIGPIVQLEADDGRPHSHTEFREIDGHQFPSLAEWERDHGHIARKLAPQFKKKGISIFAERAQFTTRLKLEMDITEEAIRVKFVNPVCDCYLDTDE</sequence>
<evidence type="ECO:0000313" key="2">
    <source>
        <dbReference type="Proteomes" id="UP000176998"/>
    </source>
</evidence>
<reference evidence="1 2" key="1">
    <citation type="submission" date="2016-09" db="EMBL/GenBank/DDBJ databases">
        <authorList>
            <person name="Capua I."/>
            <person name="De Benedictis P."/>
            <person name="Joannis T."/>
            <person name="Lombin L.H."/>
            <person name="Cattoli G."/>
        </authorList>
    </citation>
    <scope>NUCLEOTIDE SEQUENCE [LARGE SCALE GENOMIC DNA]</scope>
    <source>
        <strain evidence="1 2">IMI 309357</strain>
    </source>
</reference>
<accession>A0A1G4BT07</accession>
<comment type="caution">
    <text evidence="1">The sequence shown here is derived from an EMBL/GenBank/DDBJ whole genome shotgun (WGS) entry which is preliminary data.</text>
</comment>
<dbReference type="EMBL" id="MJBS01000002">
    <property type="protein sequence ID" value="OHF04521.1"/>
    <property type="molecule type" value="Genomic_DNA"/>
</dbReference>
<proteinExistence type="predicted"/>
<name>A0A1G4BT07_9PEZI</name>